<accession>A0ABQ1UCS8</accession>
<organism evidence="1 2">
    <name type="scientific">Flavobacterium limi</name>
    <dbReference type="NCBI Taxonomy" id="2045105"/>
    <lineage>
        <taxon>Bacteria</taxon>
        <taxon>Pseudomonadati</taxon>
        <taxon>Bacteroidota</taxon>
        <taxon>Flavobacteriia</taxon>
        <taxon>Flavobacteriales</taxon>
        <taxon>Flavobacteriaceae</taxon>
        <taxon>Flavobacterium</taxon>
    </lineage>
</organism>
<proteinExistence type="predicted"/>
<evidence type="ECO:0000313" key="2">
    <source>
        <dbReference type="Proteomes" id="UP000655016"/>
    </source>
</evidence>
<protein>
    <recommendedName>
        <fullName evidence="3">DUF2971 domain-containing protein</fullName>
    </recommendedName>
</protein>
<name>A0ABQ1UCS8_9FLAO</name>
<dbReference type="Proteomes" id="UP000655016">
    <property type="component" value="Unassembled WGS sequence"/>
</dbReference>
<keyword evidence="2" id="KW-1185">Reference proteome</keyword>
<sequence length="257" mass="30293">MILYKFRNYTEATKKRTLEIINKQELFFAGIESFNDPFDGRVHLQFYGKINEIKAAQIRAQYTMNLKKEDKFEGITFEAAQKLVTEKITDEYIINQEEIGARISRIQKAHNSKGVLALSSKNDNILMWSHYTFNHKGVCFGFEFNCDTLPKAKKVKYQTHYDDIWGWLYTDEEIVDRILYSKSIDWVYEDEHRMVRDTIGVETFSLDSLKEIVFGSMMSREDKLEIIDECKKNGLNPIFKQAILDVKLFKINIEDFK</sequence>
<dbReference type="EMBL" id="BMKP01000005">
    <property type="protein sequence ID" value="GGF14238.1"/>
    <property type="molecule type" value="Genomic_DNA"/>
</dbReference>
<evidence type="ECO:0000313" key="1">
    <source>
        <dbReference type="EMBL" id="GGF14238.1"/>
    </source>
</evidence>
<evidence type="ECO:0008006" key="3">
    <source>
        <dbReference type="Google" id="ProtNLM"/>
    </source>
</evidence>
<gene>
    <name evidence="1" type="ORF">GCM10011518_24400</name>
</gene>
<comment type="caution">
    <text evidence="1">The sequence shown here is derived from an EMBL/GenBank/DDBJ whole genome shotgun (WGS) entry which is preliminary data.</text>
</comment>
<reference evidence="2" key="1">
    <citation type="journal article" date="2019" name="Int. J. Syst. Evol. Microbiol.">
        <title>The Global Catalogue of Microorganisms (GCM) 10K type strain sequencing project: providing services to taxonomists for standard genome sequencing and annotation.</title>
        <authorList>
            <consortium name="The Broad Institute Genomics Platform"/>
            <consortium name="The Broad Institute Genome Sequencing Center for Infectious Disease"/>
            <person name="Wu L."/>
            <person name="Ma J."/>
        </authorList>
    </citation>
    <scope>NUCLEOTIDE SEQUENCE [LARGE SCALE GENOMIC DNA]</scope>
    <source>
        <strain evidence="2">CGMCC 1.16060</strain>
    </source>
</reference>
<dbReference type="RefSeq" id="WP_188726544.1">
    <property type="nucleotide sequence ID" value="NZ_BMKP01000005.1"/>
</dbReference>